<dbReference type="AlphaFoldDB" id="U1SH85"/>
<dbReference type="SUPFAM" id="SSF55681">
    <property type="entry name" value="Class II aaRS and biotin synthetases"/>
    <property type="match status" value="1"/>
</dbReference>
<comment type="caution">
    <text evidence="2">The sequence shown here is derived from an EMBL/GenBank/DDBJ whole genome shotgun (WGS) entry which is preliminary data.</text>
</comment>
<dbReference type="PATRIC" id="fig|1321816.3.peg.472"/>
<dbReference type="Pfam" id="PF21948">
    <property type="entry name" value="LplA-B_cat"/>
    <property type="match status" value="1"/>
</dbReference>
<dbReference type="Gene3D" id="3.30.930.10">
    <property type="entry name" value="Bira Bifunctional Protein, Domain 2"/>
    <property type="match status" value="1"/>
</dbReference>
<accession>U1SH85</accession>
<dbReference type="CDD" id="cd16443">
    <property type="entry name" value="LplA"/>
    <property type="match status" value="1"/>
</dbReference>
<dbReference type="Proteomes" id="UP000016519">
    <property type="component" value="Unassembled WGS sequence"/>
</dbReference>
<dbReference type="STRING" id="419015.HMPREF3214_00463"/>
<dbReference type="GO" id="GO:0016874">
    <property type="term" value="F:ligase activity"/>
    <property type="evidence" value="ECO:0007669"/>
    <property type="project" value="UniProtKB-KW"/>
</dbReference>
<dbReference type="InterPro" id="IPR004143">
    <property type="entry name" value="BPL_LPL_catalytic"/>
</dbReference>
<keyword evidence="2" id="KW-0436">Ligase</keyword>
<reference evidence="2 3" key="1">
    <citation type="submission" date="2013-08" db="EMBL/GenBank/DDBJ databases">
        <authorList>
            <person name="Weinstock G."/>
            <person name="Sodergren E."/>
            <person name="Wylie T."/>
            <person name="Fulton L."/>
            <person name="Fulton R."/>
            <person name="Fronick C."/>
            <person name="O'Laughlin M."/>
            <person name="Godfrey J."/>
            <person name="Miner T."/>
            <person name="Herter B."/>
            <person name="Appelbaum E."/>
            <person name="Cordes M."/>
            <person name="Lek S."/>
            <person name="Wollam A."/>
            <person name="Pepin K.H."/>
            <person name="Palsikar V.B."/>
            <person name="Mitreva M."/>
            <person name="Wilson R.K."/>
        </authorList>
    </citation>
    <scope>NUCLEOTIDE SEQUENCE [LARGE SCALE GENOMIC DNA]</scope>
    <source>
        <strain evidence="2 3">F0580</strain>
    </source>
</reference>
<dbReference type="InterPro" id="IPR050664">
    <property type="entry name" value="Octanoyltrans_LipM/LipL"/>
</dbReference>
<proteinExistence type="predicted"/>
<dbReference type="EMBL" id="AWSI01000015">
    <property type="protein sequence ID" value="ERH31303.1"/>
    <property type="molecule type" value="Genomic_DNA"/>
</dbReference>
<feature type="domain" description="BPL/LPL catalytic" evidence="1">
    <location>
        <begin position="174"/>
        <end position="368"/>
    </location>
</feature>
<dbReference type="InterPro" id="IPR045864">
    <property type="entry name" value="aa-tRNA-synth_II/BPL/LPL"/>
</dbReference>
<name>U1SH85_9BIFI</name>
<protein>
    <submittedName>
        <fullName evidence="2">Biotin/lipoate A/B protein ligase family protein</fullName>
    </submittedName>
</protein>
<evidence type="ECO:0000313" key="3">
    <source>
        <dbReference type="Proteomes" id="UP000016519"/>
    </source>
</evidence>
<gene>
    <name evidence="2" type="ORF">HMPREF9244_00547</name>
</gene>
<evidence type="ECO:0000313" key="2">
    <source>
        <dbReference type="EMBL" id="ERH31303.1"/>
    </source>
</evidence>
<evidence type="ECO:0000259" key="1">
    <source>
        <dbReference type="PROSITE" id="PS51733"/>
    </source>
</evidence>
<sequence>MKWVKIFWLDSKLESMTHSHTQPSGLSTHRGEYKVPGGKLVAVELGENVGDGVHIDGDFFIDGVDDPTAVVALIEQVLSAGSGFAAMEAVAREFPEAQCVGLTAQALDKAMARARGQQVESAQAAANTTSEESVDELSFTWNTVDVAVLADQTPHTPAEHMALDEVLAQQVADGQRGPTLRFWQWGGNAVIIGLHQSVRNEVDEQRARELNFSVVRRITGGGAMFVEPGNTITYSLYVPADFLQGVRGFEAYKRCDEWALLALNKLGIRARYKPINDITSPAGKIGGAAQRLVRGSTGCVLHHVTMAYDIDAVRMMQVLRISREKLADKAVQSAAKRVDPLKSQTSLSRDELCSALQSQALEMLPSAHLSELDEVTLEQARGLARAKFESFAWTHAIA</sequence>
<keyword evidence="3" id="KW-1185">Reference proteome</keyword>
<dbReference type="HOGENOM" id="CLU_022986_5_2_11"/>
<dbReference type="PANTHER" id="PTHR43679">
    <property type="entry name" value="OCTANOYLTRANSFERASE LIPM-RELATED"/>
    <property type="match status" value="1"/>
</dbReference>
<dbReference type="PROSITE" id="PS51733">
    <property type="entry name" value="BPL_LPL_CATALYTIC"/>
    <property type="match status" value="1"/>
</dbReference>
<dbReference type="PANTHER" id="PTHR43679:SF2">
    <property type="entry name" value="OCTANOYL-[GCVH]:PROTEIN N-OCTANOYLTRANSFERASE"/>
    <property type="match status" value="1"/>
</dbReference>
<organism evidence="2 3">
    <name type="scientific">Alloscardovia omnicolens F0580</name>
    <dbReference type="NCBI Taxonomy" id="1321816"/>
    <lineage>
        <taxon>Bacteria</taxon>
        <taxon>Bacillati</taxon>
        <taxon>Actinomycetota</taxon>
        <taxon>Actinomycetes</taxon>
        <taxon>Bifidobacteriales</taxon>
        <taxon>Bifidobacteriaceae</taxon>
        <taxon>Alloscardovia</taxon>
    </lineage>
</organism>